<name>A0A0B6Z9F3_9EUPU</name>
<evidence type="ECO:0000313" key="2">
    <source>
        <dbReference type="EMBL" id="CEK65158.1"/>
    </source>
</evidence>
<feature type="region of interest" description="Disordered" evidence="1">
    <location>
        <begin position="1"/>
        <end position="26"/>
    </location>
</feature>
<feature type="non-terminal residue" evidence="2">
    <location>
        <position position="123"/>
    </location>
</feature>
<reference evidence="2" key="1">
    <citation type="submission" date="2014-12" db="EMBL/GenBank/DDBJ databases">
        <title>Insight into the proteome of Arion vulgaris.</title>
        <authorList>
            <person name="Aradska J."/>
            <person name="Bulat T."/>
            <person name="Smidak R."/>
            <person name="Sarate P."/>
            <person name="Gangsoo J."/>
            <person name="Sialana F."/>
            <person name="Bilban M."/>
            <person name="Lubec G."/>
        </authorList>
    </citation>
    <scope>NUCLEOTIDE SEQUENCE</scope>
    <source>
        <tissue evidence="2">Skin</tissue>
    </source>
</reference>
<feature type="region of interest" description="Disordered" evidence="1">
    <location>
        <begin position="39"/>
        <end position="62"/>
    </location>
</feature>
<feature type="compositionally biased region" description="Polar residues" evidence="1">
    <location>
        <begin position="94"/>
        <end position="107"/>
    </location>
</feature>
<accession>A0A0B6Z9F3</accession>
<gene>
    <name evidence="2" type="primary">ORF54111</name>
</gene>
<evidence type="ECO:0000256" key="1">
    <source>
        <dbReference type="SAM" id="MobiDB-lite"/>
    </source>
</evidence>
<feature type="compositionally biased region" description="Low complexity" evidence="1">
    <location>
        <begin position="1"/>
        <end position="14"/>
    </location>
</feature>
<feature type="non-terminal residue" evidence="2">
    <location>
        <position position="1"/>
    </location>
</feature>
<feature type="compositionally biased region" description="Polar residues" evidence="1">
    <location>
        <begin position="39"/>
        <end position="57"/>
    </location>
</feature>
<feature type="region of interest" description="Disordered" evidence="1">
    <location>
        <begin position="78"/>
        <end position="107"/>
    </location>
</feature>
<dbReference type="EMBL" id="HACG01018293">
    <property type="protein sequence ID" value="CEK65158.1"/>
    <property type="molecule type" value="Transcribed_RNA"/>
</dbReference>
<proteinExistence type="predicted"/>
<organism evidence="2">
    <name type="scientific">Arion vulgaris</name>
    <dbReference type="NCBI Taxonomy" id="1028688"/>
    <lineage>
        <taxon>Eukaryota</taxon>
        <taxon>Metazoa</taxon>
        <taxon>Spiralia</taxon>
        <taxon>Lophotrochozoa</taxon>
        <taxon>Mollusca</taxon>
        <taxon>Gastropoda</taxon>
        <taxon>Heterobranchia</taxon>
        <taxon>Euthyneura</taxon>
        <taxon>Panpulmonata</taxon>
        <taxon>Eupulmonata</taxon>
        <taxon>Stylommatophora</taxon>
        <taxon>Helicina</taxon>
        <taxon>Arionoidea</taxon>
        <taxon>Arionidae</taxon>
        <taxon>Arion</taxon>
    </lineage>
</organism>
<sequence length="123" mass="13640">QQSSGMSNNSQQLSPAPPLIPGLSDLRPIATVSQSVMGQNSPLIQQSPNPNNLSQRMNLPYDTACQPNPDIFHPLEMSQQQQMQQAMGIPGSHMQPNQTHQSYLQPTQFPQSAMMQQMNPQQM</sequence>
<protein>
    <submittedName>
        <fullName evidence="2">Uncharacterized protein</fullName>
    </submittedName>
</protein>
<dbReference type="AlphaFoldDB" id="A0A0B6Z9F3"/>